<evidence type="ECO:0000313" key="2">
    <source>
        <dbReference type="Proteomes" id="UP000800035"/>
    </source>
</evidence>
<evidence type="ECO:0000313" key="1">
    <source>
        <dbReference type="EMBL" id="KAF1963091.1"/>
    </source>
</evidence>
<protein>
    <submittedName>
        <fullName evidence="1">Uncharacterized protein</fullName>
    </submittedName>
</protein>
<organism evidence="1 2">
    <name type="scientific">Byssothecium circinans</name>
    <dbReference type="NCBI Taxonomy" id="147558"/>
    <lineage>
        <taxon>Eukaryota</taxon>
        <taxon>Fungi</taxon>
        <taxon>Dikarya</taxon>
        <taxon>Ascomycota</taxon>
        <taxon>Pezizomycotina</taxon>
        <taxon>Dothideomycetes</taxon>
        <taxon>Pleosporomycetidae</taxon>
        <taxon>Pleosporales</taxon>
        <taxon>Massarineae</taxon>
        <taxon>Massarinaceae</taxon>
        <taxon>Byssothecium</taxon>
    </lineage>
</organism>
<name>A0A6A5UDU8_9PLEO</name>
<accession>A0A6A5UDU8</accession>
<dbReference type="Proteomes" id="UP000800035">
    <property type="component" value="Unassembled WGS sequence"/>
</dbReference>
<gene>
    <name evidence="1" type="ORF">CC80DRAFT_105325</name>
</gene>
<dbReference type="EMBL" id="ML976978">
    <property type="protein sequence ID" value="KAF1963091.1"/>
    <property type="molecule type" value="Genomic_DNA"/>
</dbReference>
<keyword evidence="2" id="KW-1185">Reference proteome</keyword>
<reference evidence="1" key="1">
    <citation type="journal article" date="2020" name="Stud. Mycol.">
        <title>101 Dothideomycetes genomes: a test case for predicting lifestyles and emergence of pathogens.</title>
        <authorList>
            <person name="Haridas S."/>
            <person name="Albert R."/>
            <person name="Binder M."/>
            <person name="Bloem J."/>
            <person name="Labutti K."/>
            <person name="Salamov A."/>
            <person name="Andreopoulos B."/>
            <person name="Baker S."/>
            <person name="Barry K."/>
            <person name="Bills G."/>
            <person name="Bluhm B."/>
            <person name="Cannon C."/>
            <person name="Castanera R."/>
            <person name="Culley D."/>
            <person name="Daum C."/>
            <person name="Ezra D."/>
            <person name="Gonzalez J."/>
            <person name="Henrissat B."/>
            <person name="Kuo A."/>
            <person name="Liang C."/>
            <person name="Lipzen A."/>
            <person name="Lutzoni F."/>
            <person name="Magnuson J."/>
            <person name="Mondo S."/>
            <person name="Nolan M."/>
            <person name="Ohm R."/>
            <person name="Pangilinan J."/>
            <person name="Park H.-J."/>
            <person name="Ramirez L."/>
            <person name="Alfaro M."/>
            <person name="Sun H."/>
            <person name="Tritt A."/>
            <person name="Yoshinaga Y."/>
            <person name="Zwiers L.-H."/>
            <person name="Turgeon B."/>
            <person name="Goodwin S."/>
            <person name="Spatafora J."/>
            <person name="Crous P."/>
            <person name="Grigoriev I."/>
        </authorList>
    </citation>
    <scope>NUCLEOTIDE SEQUENCE</scope>
    <source>
        <strain evidence="1">CBS 675.92</strain>
    </source>
</reference>
<sequence length="176" mass="18775">MHNTDSDRPGGVPPSRSFGIASRAVGCRSQRKGHLGAATLIFKTFGHGPESDTSMLWGRSTVVASASYALLQGPPFTLHPLLLLPTTYASGNRNLHTPPASCTRNSLLANLNQQDSANADILLTFRRRSAGSGGYLSISPLVTDMDQIASPLLHYSIPGAGVIGVYVFRCFQIFCT</sequence>
<proteinExistence type="predicted"/>
<dbReference type="AlphaFoldDB" id="A0A6A5UDU8"/>